<dbReference type="Proteomes" id="UP000008207">
    <property type="component" value="Chromosome"/>
</dbReference>
<evidence type="ECO:0000313" key="3">
    <source>
        <dbReference type="Proteomes" id="UP000008207"/>
    </source>
</evidence>
<dbReference type="OrthoDB" id="8005413at2"/>
<reference evidence="2 3" key="1">
    <citation type="submission" date="2009-01" db="EMBL/GenBank/DDBJ databases">
        <title>Complete sequence of chromosome of Methylobacterium nodulans ORS 2060.</title>
        <authorList>
            <consortium name="US DOE Joint Genome Institute"/>
            <person name="Lucas S."/>
            <person name="Copeland A."/>
            <person name="Lapidus A."/>
            <person name="Glavina del Rio T."/>
            <person name="Dalin E."/>
            <person name="Tice H."/>
            <person name="Bruce D."/>
            <person name="Goodwin L."/>
            <person name="Pitluck S."/>
            <person name="Sims D."/>
            <person name="Brettin T."/>
            <person name="Detter J.C."/>
            <person name="Han C."/>
            <person name="Larimer F."/>
            <person name="Land M."/>
            <person name="Hauser L."/>
            <person name="Kyrpides N."/>
            <person name="Ivanova N."/>
            <person name="Marx C.J."/>
            <person name="Richardson P."/>
        </authorList>
    </citation>
    <scope>NUCLEOTIDE SEQUENCE [LARGE SCALE GENOMIC DNA]</scope>
    <source>
        <strain evidence="3">LMG 21967 / CNCM I-2342 / ORS 2060</strain>
    </source>
</reference>
<accession>B8IT55</accession>
<feature type="chain" id="PRO_5002874358" description="Secreted protein" evidence="1">
    <location>
        <begin position="24"/>
        <end position="101"/>
    </location>
</feature>
<gene>
    <name evidence="2" type="ordered locus">Mnod_1952</name>
</gene>
<dbReference type="KEGG" id="mno:Mnod_1952"/>
<evidence type="ECO:0000256" key="1">
    <source>
        <dbReference type="SAM" id="SignalP"/>
    </source>
</evidence>
<feature type="signal peptide" evidence="1">
    <location>
        <begin position="1"/>
        <end position="23"/>
    </location>
</feature>
<evidence type="ECO:0008006" key="4">
    <source>
        <dbReference type="Google" id="ProtNLM"/>
    </source>
</evidence>
<organism evidence="2 3">
    <name type="scientific">Methylobacterium nodulans (strain LMG 21967 / CNCM I-2342 / ORS 2060)</name>
    <dbReference type="NCBI Taxonomy" id="460265"/>
    <lineage>
        <taxon>Bacteria</taxon>
        <taxon>Pseudomonadati</taxon>
        <taxon>Pseudomonadota</taxon>
        <taxon>Alphaproteobacteria</taxon>
        <taxon>Hyphomicrobiales</taxon>
        <taxon>Methylobacteriaceae</taxon>
        <taxon>Methylobacterium</taxon>
    </lineage>
</organism>
<name>B8IT55_METNO</name>
<dbReference type="eggNOG" id="ENOG5030HK7">
    <property type="taxonomic scope" value="Bacteria"/>
</dbReference>
<dbReference type="EMBL" id="CP001349">
    <property type="protein sequence ID" value="ACL56941.1"/>
    <property type="molecule type" value="Genomic_DNA"/>
</dbReference>
<keyword evidence="1" id="KW-0732">Signal</keyword>
<keyword evidence="3" id="KW-1185">Reference proteome</keyword>
<protein>
    <recommendedName>
        <fullName evidence="4">Secreted protein</fullName>
    </recommendedName>
</protein>
<dbReference type="RefSeq" id="WP_015928630.1">
    <property type="nucleotide sequence ID" value="NC_011894.1"/>
</dbReference>
<dbReference type="AlphaFoldDB" id="B8IT55"/>
<sequence length="101" mass="11174">MVRDLICPGLVIGFVLSAGMAAAGEDLVAKWERADSACALPASAMTEQACQDRQRYADRLRRTGWCEAAPTTPFEHWGWQRCVSRAAPPSRHGRHHARART</sequence>
<dbReference type="HOGENOM" id="CLU_2288224_0_0_5"/>
<evidence type="ECO:0000313" key="2">
    <source>
        <dbReference type="EMBL" id="ACL56941.1"/>
    </source>
</evidence>
<proteinExistence type="predicted"/>
<dbReference type="STRING" id="460265.Mnod_1952"/>